<evidence type="ECO:0000256" key="3">
    <source>
        <dbReference type="ARBA" id="ARBA00022679"/>
    </source>
</evidence>
<protein>
    <submittedName>
        <fullName evidence="7">Beta-ketoacyl synthase</fullName>
    </submittedName>
</protein>
<dbReference type="InterPro" id="IPR009081">
    <property type="entry name" value="PP-bd_ACP"/>
</dbReference>
<evidence type="ECO:0000259" key="6">
    <source>
        <dbReference type="PROSITE" id="PS52004"/>
    </source>
</evidence>
<dbReference type="AlphaFoldDB" id="A4TU85"/>
<dbReference type="SUPFAM" id="SSF47336">
    <property type="entry name" value="ACP-like"/>
    <property type="match status" value="1"/>
</dbReference>
<dbReference type="PROSITE" id="PS00606">
    <property type="entry name" value="KS3_1"/>
    <property type="match status" value="1"/>
</dbReference>
<dbReference type="Pfam" id="PF02801">
    <property type="entry name" value="Ketoacyl-synt_C"/>
    <property type="match status" value="1"/>
</dbReference>
<dbReference type="PANTHER" id="PTHR43775:SF37">
    <property type="entry name" value="SI:DKEY-61P9.11"/>
    <property type="match status" value="1"/>
</dbReference>
<feature type="domain" description="Carrier" evidence="5">
    <location>
        <begin position="27"/>
        <end position="101"/>
    </location>
</feature>
<dbReference type="EMBL" id="CU459003">
    <property type="protein sequence ID" value="CAM74192.1"/>
    <property type="molecule type" value="Genomic_DNA"/>
</dbReference>
<dbReference type="InterPro" id="IPR020806">
    <property type="entry name" value="PKS_PP-bd"/>
</dbReference>
<dbReference type="Gene3D" id="3.40.47.10">
    <property type="match status" value="1"/>
</dbReference>
<keyword evidence="1" id="KW-0596">Phosphopantetheine</keyword>
<reference evidence="7" key="1">
    <citation type="journal article" date="2007" name="J. Bacteriol.">
        <title>Comparative genome analysis of four magnetotactic bacteria reveals a complex set of group-specific genes implicated in magnetosome biomineralization and function.</title>
        <authorList>
            <person name="Richter M."/>
            <person name="Kube M."/>
            <person name="Bazylinski D.A."/>
            <person name="Lombardot T."/>
            <person name="Gloeckner F.O."/>
            <person name="Reinhardt R."/>
            <person name="Schueler D."/>
        </authorList>
    </citation>
    <scope>NUCLEOTIDE SEQUENCE</scope>
    <source>
        <strain evidence="7">MSR-1</strain>
    </source>
</reference>
<dbReference type="SMART" id="SM00825">
    <property type="entry name" value="PKS_KS"/>
    <property type="match status" value="1"/>
</dbReference>
<dbReference type="GO" id="GO:0031177">
    <property type="term" value="F:phosphopantetheine binding"/>
    <property type="evidence" value="ECO:0007669"/>
    <property type="project" value="InterPro"/>
</dbReference>
<dbReference type="InterPro" id="IPR016039">
    <property type="entry name" value="Thiolase-like"/>
</dbReference>
<name>A4TU85_9PROT</name>
<gene>
    <name evidence="7" type="ORF">MGR_0275</name>
</gene>
<feature type="domain" description="Ketosynthase family 3 (KS3)" evidence="6">
    <location>
        <begin position="136"/>
        <end position="566"/>
    </location>
</feature>
<dbReference type="GO" id="GO:0004315">
    <property type="term" value="F:3-oxoacyl-[acyl-carrier-protein] synthase activity"/>
    <property type="evidence" value="ECO:0007669"/>
    <property type="project" value="InterPro"/>
</dbReference>
<dbReference type="GO" id="GO:0005737">
    <property type="term" value="C:cytoplasm"/>
    <property type="evidence" value="ECO:0007669"/>
    <property type="project" value="TreeGrafter"/>
</dbReference>
<dbReference type="GO" id="GO:0004312">
    <property type="term" value="F:fatty acid synthase activity"/>
    <property type="evidence" value="ECO:0007669"/>
    <property type="project" value="TreeGrafter"/>
</dbReference>
<accession>A4TU85</accession>
<dbReference type="InterPro" id="IPR014031">
    <property type="entry name" value="Ketoacyl_synth_C"/>
</dbReference>
<proteinExistence type="predicted"/>
<dbReference type="SMART" id="SM01294">
    <property type="entry name" value="PKS_PP_betabranch"/>
    <property type="match status" value="1"/>
</dbReference>
<dbReference type="SUPFAM" id="SSF53901">
    <property type="entry name" value="Thiolase-like"/>
    <property type="match status" value="1"/>
</dbReference>
<dbReference type="CDD" id="cd00833">
    <property type="entry name" value="PKS"/>
    <property type="match status" value="1"/>
</dbReference>
<dbReference type="Pfam" id="PF00550">
    <property type="entry name" value="PP-binding"/>
    <property type="match status" value="1"/>
</dbReference>
<dbReference type="GO" id="GO:0005886">
    <property type="term" value="C:plasma membrane"/>
    <property type="evidence" value="ECO:0007669"/>
    <property type="project" value="TreeGrafter"/>
</dbReference>
<feature type="region of interest" description="Disordered" evidence="4">
    <location>
        <begin position="558"/>
        <end position="582"/>
    </location>
</feature>
<dbReference type="PROSITE" id="PS52004">
    <property type="entry name" value="KS3_2"/>
    <property type="match status" value="1"/>
</dbReference>
<dbReference type="InterPro" id="IPR050091">
    <property type="entry name" value="PKS_NRPS_Biosynth_Enz"/>
</dbReference>
<sequence>MATNCPRAGGGKHRPPKPAQVLVGLEDNLLPALIAAAAAQLKVSASDLADDEDLTEYGFDSIGFTQFTNALNDRFALELTPVVFFEHPTLAALAGHLAKAHGSTLAAHFGVVEQVMAAPPPMITAAPIVKPQPLTDDPVAIIGMTGIFPQSPDVDAFWANLVEGRDCIGEVPSDRWDWRAAGTIGRGGFITGIDAFDAGFFGLSAPEARVIDPQQRLLLTQAWRLFEDAGYAPRRLSGSDTGVFIGIADTGYGRLLAQAGTGIEGYAMTGLAPSLGPNRISYHFNLHGPSVAVETACSSALVAVHRAVEAIRAGACEAAIAGGINTLLLPDSFIGFAKAGMLAEDGHCKTFSAAADGYVRGEGVGLVLLKRLSAAQRDGDNIIALIRASGENHGGRAGSLTAPNPKAQADLLRKVYARTGFDPRSLGYIEAHGTGTKLGDPIEVEALRAAFADLAQEAEGRFGPAPVMKCGLGSVKSNIGHLELAAGIAGLIKVLLQMRHRTLVPSLHCQHLNPYLKLEDGPVRVGAGTPGRAPGPLTGKGTPLPLRAGIQSFRVSAAPTPIGGARGNGGGNPTPKRPPPPARALCGAWGPHFRRTPWGTLPPEIGPIALDRF</sequence>
<dbReference type="InterPro" id="IPR020841">
    <property type="entry name" value="PKS_Beta-ketoAc_synthase_dom"/>
</dbReference>
<dbReference type="GO" id="GO:0006633">
    <property type="term" value="P:fatty acid biosynthetic process"/>
    <property type="evidence" value="ECO:0007669"/>
    <property type="project" value="InterPro"/>
</dbReference>
<dbReference type="GO" id="GO:0071770">
    <property type="term" value="P:DIM/DIP cell wall layer assembly"/>
    <property type="evidence" value="ECO:0007669"/>
    <property type="project" value="TreeGrafter"/>
</dbReference>
<dbReference type="PROSITE" id="PS50075">
    <property type="entry name" value="CARRIER"/>
    <property type="match status" value="1"/>
</dbReference>
<dbReference type="InterPro" id="IPR036736">
    <property type="entry name" value="ACP-like_sf"/>
</dbReference>
<dbReference type="Gene3D" id="1.10.1200.10">
    <property type="entry name" value="ACP-like"/>
    <property type="match status" value="1"/>
</dbReference>
<evidence type="ECO:0000256" key="4">
    <source>
        <dbReference type="SAM" id="MobiDB-lite"/>
    </source>
</evidence>
<dbReference type="Pfam" id="PF00109">
    <property type="entry name" value="ketoacyl-synt"/>
    <property type="match status" value="1"/>
</dbReference>
<organism evidence="7">
    <name type="scientific">Magnetospirillum gryphiswaldense</name>
    <dbReference type="NCBI Taxonomy" id="55518"/>
    <lineage>
        <taxon>Bacteria</taxon>
        <taxon>Pseudomonadati</taxon>
        <taxon>Pseudomonadota</taxon>
        <taxon>Alphaproteobacteria</taxon>
        <taxon>Rhodospirillales</taxon>
        <taxon>Rhodospirillaceae</taxon>
        <taxon>Magnetospirillum</taxon>
    </lineage>
</organism>
<dbReference type="SMART" id="SM00823">
    <property type="entry name" value="PKS_PP"/>
    <property type="match status" value="1"/>
</dbReference>
<dbReference type="InterPro" id="IPR014030">
    <property type="entry name" value="Ketoacyl_synth_N"/>
</dbReference>
<evidence type="ECO:0000313" key="7">
    <source>
        <dbReference type="EMBL" id="CAM74192.1"/>
    </source>
</evidence>
<evidence type="ECO:0000256" key="1">
    <source>
        <dbReference type="ARBA" id="ARBA00022450"/>
    </source>
</evidence>
<keyword evidence="3" id="KW-0808">Transferase</keyword>
<dbReference type="InterPro" id="IPR018201">
    <property type="entry name" value="Ketoacyl_synth_AS"/>
</dbReference>
<keyword evidence="2" id="KW-0597">Phosphoprotein</keyword>
<evidence type="ECO:0000259" key="5">
    <source>
        <dbReference type="PROSITE" id="PS50075"/>
    </source>
</evidence>
<evidence type="ECO:0000256" key="2">
    <source>
        <dbReference type="ARBA" id="ARBA00022553"/>
    </source>
</evidence>
<dbReference type="PANTHER" id="PTHR43775">
    <property type="entry name" value="FATTY ACID SYNTHASE"/>
    <property type="match status" value="1"/>
</dbReference>